<dbReference type="CDD" id="cd06222">
    <property type="entry name" value="RNase_H_like"/>
    <property type="match status" value="1"/>
</dbReference>
<dbReference type="InterPro" id="IPR026960">
    <property type="entry name" value="RVT-Znf"/>
</dbReference>
<dbReference type="Gene3D" id="3.30.420.10">
    <property type="entry name" value="Ribonuclease H-like superfamily/Ribonuclease H"/>
    <property type="match status" value="1"/>
</dbReference>
<organism evidence="2 3">
    <name type="scientific">Solanum pinnatisectum</name>
    <name type="common">tansyleaf nightshade</name>
    <dbReference type="NCBI Taxonomy" id="50273"/>
    <lineage>
        <taxon>Eukaryota</taxon>
        <taxon>Viridiplantae</taxon>
        <taxon>Streptophyta</taxon>
        <taxon>Embryophyta</taxon>
        <taxon>Tracheophyta</taxon>
        <taxon>Spermatophyta</taxon>
        <taxon>Magnoliopsida</taxon>
        <taxon>eudicotyledons</taxon>
        <taxon>Gunneridae</taxon>
        <taxon>Pentapetalae</taxon>
        <taxon>asterids</taxon>
        <taxon>lamiids</taxon>
        <taxon>Solanales</taxon>
        <taxon>Solanaceae</taxon>
        <taxon>Solanoideae</taxon>
        <taxon>Solaneae</taxon>
        <taxon>Solanum</taxon>
    </lineage>
</organism>
<dbReference type="InterPro" id="IPR044730">
    <property type="entry name" value="RNase_H-like_dom_plant"/>
</dbReference>
<proteinExistence type="predicted"/>
<feature type="domain" description="RNase H type-1" evidence="1">
    <location>
        <begin position="171"/>
        <end position="302"/>
    </location>
</feature>
<evidence type="ECO:0000259" key="1">
    <source>
        <dbReference type="PROSITE" id="PS50879"/>
    </source>
</evidence>
<sequence>MAFLMWRLWKFKIPVDDRVRRWGVQGPSKCWCCESPNQETLAHVFLKSYTTNRTWSYFCSFAGLNTASLNLREVIMLWWGSDIKKDMKPYYRAVPCFAIWELWRRRNKMKHKGKKASLPRVIHNVTRNIFMLIQLRKPRIRCPLLWPEMLKELDAYRTKMKVTKVIWEFPPASWVKYNTDGASRGNPGLSSYAFCLRDDKGDIMYAKGKMIETTTNTVAEAKAKAILETSKHCNQSNHTRIIIQTDSMLLCKVLEGKWTTPWIITDMVAEIRTYLQNKQHIFQHILREGNQLAYYLANIAIDEGNCILTDYKSIEPEGKKIIISDKLKCPYLRVSPVKG</sequence>
<dbReference type="PANTHER" id="PTHR47723">
    <property type="entry name" value="OS05G0353850 PROTEIN"/>
    <property type="match status" value="1"/>
</dbReference>
<dbReference type="InterPro" id="IPR036397">
    <property type="entry name" value="RNaseH_sf"/>
</dbReference>
<accession>A0AAV9K3Z7</accession>
<dbReference type="GO" id="GO:0003676">
    <property type="term" value="F:nucleic acid binding"/>
    <property type="evidence" value="ECO:0007669"/>
    <property type="project" value="InterPro"/>
</dbReference>
<dbReference type="EMBL" id="JAWPEI010000012">
    <property type="protein sequence ID" value="KAK4708059.1"/>
    <property type="molecule type" value="Genomic_DNA"/>
</dbReference>
<dbReference type="GO" id="GO:0004523">
    <property type="term" value="F:RNA-DNA hybrid ribonuclease activity"/>
    <property type="evidence" value="ECO:0007669"/>
    <property type="project" value="InterPro"/>
</dbReference>
<evidence type="ECO:0000313" key="3">
    <source>
        <dbReference type="Proteomes" id="UP001311915"/>
    </source>
</evidence>
<comment type="caution">
    <text evidence="2">The sequence shown here is derived from an EMBL/GenBank/DDBJ whole genome shotgun (WGS) entry which is preliminary data.</text>
</comment>
<dbReference type="SUPFAM" id="SSF53098">
    <property type="entry name" value="Ribonuclease H-like"/>
    <property type="match status" value="1"/>
</dbReference>
<gene>
    <name evidence="2" type="ORF">R3W88_028984</name>
</gene>
<dbReference type="InterPro" id="IPR012337">
    <property type="entry name" value="RNaseH-like_sf"/>
</dbReference>
<protein>
    <recommendedName>
        <fullName evidence="1">RNase H type-1 domain-containing protein</fullName>
    </recommendedName>
</protein>
<keyword evidence="3" id="KW-1185">Reference proteome</keyword>
<dbReference type="Pfam" id="PF13456">
    <property type="entry name" value="RVT_3"/>
    <property type="match status" value="1"/>
</dbReference>
<reference evidence="2 3" key="1">
    <citation type="submission" date="2023-10" db="EMBL/GenBank/DDBJ databases">
        <title>Genome-Wide Identification Analysis in wild type Solanum Pinnatisectum Reveals Some Genes Defensing Phytophthora Infestans.</title>
        <authorList>
            <person name="Sun C."/>
        </authorList>
    </citation>
    <scope>NUCLEOTIDE SEQUENCE [LARGE SCALE GENOMIC DNA]</scope>
    <source>
        <strain evidence="2">LQN</strain>
        <tissue evidence="2">Leaf</tissue>
    </source>
</reference>
<dbReference type="Proteomes" id="UP001311915">
    <property type="component" value="Unassembled WGS sequence"/>
</dbReference>
<evidence type="ECO:0000313" key="2">
    <source>
        <dbReference type="EMBL" id="KAK4708059.1"/>
    </source>
</evidence>
<dbReference type="InterPro" id="IPR053151">
    <property type="entry name" value="RNase_H-like"/>
</dbReference>
<dbReference type="InterPro" id="IPR002156">
    <property type="entry name" value="RNaseH_domain"/>
</dbReference>
<name>A0AAV9K3Z7_9SOLN</name>
<dbReference type="AlphaFoldDB" id="A0AAV9K3Z7"/>
<dbReference type="PROSITE" id="PS50879">
    <property type="entry name" value="RNASE_H_1"/>
    <property type="match status" value="1"/>
</dbReference>
<dbReference type="PANTHER" id="PTHR47723:SF24">
    <property type="entry name" value="RNASE H TYPE-1 DOMAIN-CONTAINING PROTEIN"/>
    <property type="match status" value="1"/>
</dbReference>
<dbReference type="Pfam" id="PF13966">
    <property type="entry name" value="zf-RVT"/>
    <property type="match status" value="1"/>
</dbReference>